<keyword evidence="2" id="KW-0812">Transmembrane</keyword>
<keyword evidence="2" id="KW-1133">Transmembrane helix</keyword>
<evidence type="ECO:0000313" key="3">
    <source>
        <dbReference type="EMBL" id="EGT34750.1"/>
    </source>
</evidence>
<evidence type="ECO:0000256" key="1">
    <source>
        <dbReference type="SAM" id="MobiDB-lite"/>
    </source>
</evidence>
<feature type="transmembrane region" description="Helical" evidence="2">
    <location>
        <begin position="12"/>
        <end position="31"/>
    </location>
</feature>
<feature type="transmembrane region" description="Helical" evidence="2">
    <location>
        <begin position="166"/>
        <end position="191"/>
    </location>
</feature>
<feature type="compositionally biased region" description="Polar residues" evidence="1">
    <location>
        <begin position="249"/>
        <end position="269"/>
    </location>
</feature>
<dbReference type="InParanoid" id="G0ML96"/>
<dbReference type="GO" id="GO:0038022">
    <property type="term" value="F:G protein-coupled olfactory receptor activity"/>
    <property type="evidence" value="ECO:0007669"/>
    <property type="project" value="TreeGrafter"/>
</dbReference>
<protein>
    <recommendedName>
        <fullName evidence="5">Seven TM Receptor</fullName>
    </recommendedName>
</protein>
<dbReference type="Gene3D" id="1.20.1070.10">
    <property type="entry name" value="Rhodopsin 7-helix transmembrane proteins"/>
    <property type="match status" value="1"/>
</dbReference>
<feature type="region of interest" description="Disordered" evidence="1">
    <location>
        <begin position="243"/>
        <end position="269"/>
    </location>
</feature>
<keyword evidence="2" id="KW-0472">Membrane</keyword>
<dbReference type="HOGENOM" id="CLU_036335_5_0_1"/>
<organism evidence="4">
    <name type="scientific">Caenorhabditis brenneri</name>
    <name type="common">Nematode worm</name>
    <dbReference type="NCBI Taxonomy" id="135651"/>
    <lineage>
        <taxon>Eukaryota</taxon>
        <taxon>Metazoa</taxon>
        <taxon>Ecdysozoa</taxon>
        <taxon>Nematoda</taxon>
        <taxon>Chromadorea</taxon>
        <taxon>Rhabditida</taxon>
        <taxon>Rhabditina</taxon>
        <taxon>Rhabditomorpha</taxon>
        <taxon>Rhabditoidea</taxon>
        <taxon>Rhabditidae</taxon>
        <taxon>Peloderinae</taxon>
        <taxon>Caenorhabditis</taxon>
    </lineage>
</organism>
<evidence type="ECO:0000313" key="4">
    <source>
        <dbReference type="Proteomes" id="UP000008068"/>
    </source>
</evidence>
<dbReference type="InterPro" id="IPR019428">
    <property type="entry name" value="7TM_GPCR_serpentine_rcpt_Str"/>
</dbReference>
<proteinExistence type="predicted"/>
<dbReference type="PANTHER" id="PTHR22943">
    <property type="entry name" value="7-TRANSMEMBRANE DOMAIN RECEPTOR C.ELEGANS"/>
    <property type="match status" value="1"/>
</dbReference>
<dbReference type="Pfam" id="PF10326">
    <property type="entry name" value="7TM_GPCR_Str"/>
    <property type="match status" value="1"/>
</dbReference>
<feature type="transmembrane region" description="Helical" evidence="2">
    <location>
        <begin position="51"/>
        <end position="72"/>
    </location>
</feature>
<dbReference type="AlphaFoldDB" id="G0ML96"/>
<dbReference type="SUPFAM" id="SSF81321">
    <property type="entry name" value="Family A G protein-coupled receptor-like"/>
    <property type="match status" value="1"/>
</dbReference>
<dbReference type="OMA" id="VANISFC"/>
<dbReference type="Proteomes" id="UP000008068">
    <property type="component" value="Unassembled WGS sequence"/>
</dbReference>
<dbReference type="OrthoDB" id="5824108at2759"/>
<accession>G0ML96</accession>
<sequence>MRLNFNKPRISVAFCSLFGMSMAIFAIHFVYRFLVVTGSKHLQKCHPQKVFGLILFTILVGCLWTAAMYKFLGPNQYSDILLSLEYLKPRRLNISNVDYVGAHFHQIDSNGVSFINWNSMFAIVLMTVVIFLSFSTVFICGHKIYRNMQEMMSLRSSKDHNLQSQLFWALVFQTLIPVFLMHIPASFGFLFSMFNSSTELLGEIPATTIFMYPALDPLPNFFIIKNYRNAILAFFGCRRPTVVPKDSSRPNSKTSGPILSNSKLGSAAH</sequence>
<dbReference type="GO" id="GO:0005886">
    <property type="term" value="C:plasma membrane"/>
    <property type="evidence" value="ECO:0007669"/>
    <property type="project" value="TreeGrafter"/>
</dbReference>
<dbReference type="eggNOG" id="ENOG502T3FA">
    <property type="taxonomic scope" value="Eukaryota"/>
</dbReference>
<evidence type="ECO:0000256" key="2">
    <source>
        <dbReference type="SAM" id="Phobius"/>
    </source>
</evidence>
<dbReference type="GO" id="GO:0042048">
    <property type="term" value="P:olfactory behavior"/>
    <property type="evidence" value="ECO:0007669"/>
    <property type="project" value="TreeGrafter"/>
</dbReference>
<keyword evidence="4" id="KW-1185">Reference proteome</keyword>
<gene>
    <name evidence="3" type="ORF">CAEBREN_05690</name>
</gene>
<evidence type="ECO:0008006" key="5">
    <source>
        <dbReference type="Google" id="ProtNLM"/>
    </source>
</evidence>
<name>G0ML96_CAEBE</name>
<reference evidence="4" key="1">
    <citation type="submission" date="2011-07" db="EMBL/GenBank/DDBJ databases">
        <authorList>
            <consortium name="Caenorhabditis brenneri Sequencing and Analysis Consortium"/>
            <person name="Wilson R.K."/>
        </authorList>
    </citation>
    <scope>NUCLEOTIDE SEQUENCE [LARGE SCALE GENOMIC DNA]</scope>
    <source>
        <strain evidence="4">PB2801</strain>
    </source>
</reference>
<dbReference type="PANTHER" id="PTHR22943:SF24">
    <property type="entry name" value="SEVEN TM RECEPTOR"/>
    <property type="match status" value="1"/>
</dbReference>
<dbReference type="EMBL" id="GL379799">
    <property type="protein sequence ID" value="EGT34750.1"/>
    <property type="molecule type" value="Genomic_DNA"/>
</dbReference>
<feature type="transmembrane region" description="Helical" evidence="2">
    <location>
        <begin position="120"/>
        <end position="145"/>
    </location>
</feature>